<keyword evidence="2" id="KW-1185">Reference proteome</keyword>
<dbReference type="VEuPathDB" id="MicrosporidiaDB:VCUG_01244"/>
<dbReference type="EMBL" id="GL877421">
    <property type="protein sequence ID" value="ELA47248.1"/>
    <property type="molecule type" value="Genomic_DNA"/>
</dbReference>
<sequence>MAINAVQLAFYVLFLRAIRYFDTDATIFLIDRRYAVKKEMLMPLIHTFDRFIRVCNAISIRKDILSMRMCCAIAYKQFLKIVCWKWRVCLLVLHGEAEMITFYTV</sequence>
<name>L2GVC7_VAVCU</name>
<dbReference type="InParanoid" id="L2GVC7"/>
<dbReference type="Proteomes" id="UP000011081">
    <property type="component" value="Unassembled WGS sequence"/>
</dbReference>
<dbReference type="HOGENOM" id="CLU_2238651_0_0_1"/>
<dbReference type="AlphaFoldDB" id="L2GVC7"/>
<protein>
    <submittedName>
        <fullName evidence="1">Uncharacterized protein</fullName>
    </submittedName>
</protein>
<dbReference type="RefSeq" id="XP_008074263.1">
    <property type="nucleotide sequence ID" value="XM_008076072.1"/>
</dbReference>
<evidence type="ECO:0000313" key="2">
    <source>
        <dbReference type="Proteomes" id="UP000011081"/>
    </source>
</evidence>
<proteinExistence type="predicted"/>
<organism evidence="1 2">
    <name type="scientific">Vavraia culicis (isolate floridensis)</name>
    <name type="common">Microsporidian parasite</name>
    <dbReference type="NCBI Taxonomy" id="948595"/>
    <lineage>
        <taxon>Eukaryota</taxon>
        <taxon>Fungi</taxon>
        <taxon>Fungi incertae sedis</taxon>
        <taxon>Microsporidia</taxon>
        <taxon>Pleistophoridae</taxon>
        <taxon>Vavraia</taxon>
    </lineage>
</organism>
<reference evidence="2" key="1">
    <citation type="submission" date="2011-03" db="EMBL/GenBank/DDBJ databases">
        <title>The genome sequence of Vavraia culicis strain floridensis.</title>
        <authorList>
            <consortium name="The Broad Institute Genome Sequencing Platform"/>
            <person name="Cuomo C."/>
            <person name="Becnel J."/>
            <person name="Sanscrainte N."/>
            <person name="Young S.K."/>
            <person name="Zeng Q."/>
            <person name="Gargeya S."/>
            <person name="Fitzgerald M."/>
            <person name="Haas B."/>
            <person name="Abouelleil A."/>
            <person name="Alvarado L."/>
            <person name="Arachchi H.M."/>
            <person name="Berlin A."/>
            <person name="Chapman S.B."/>
            <person name="Gearin G."/>
            <person name="Goldberg J."/>
            <person name="Griggs A."/>
            <person name="Gujja S."/>
            <person name="Hansen M."/>
            <person name="Heiman D."/>
            <person name="Howarth C."/>
            <person name="Larimer J."/>
            <person name="Lui A."/>
            <person name="MacDonald P.J.P."/>
            <person name="McCowen C."/>
            <person name="Montmayeur A."/>
            <person name="Murphy C."/>
            <person name="Neiman D."/>
            <person name="Pearson M."/>
            <person name="Priest M."/>
            <person name="Roberts A."/>
            <person name="Saif S."/>
            <person name="Shea T."/>
            <person name="Sisk P."/>
            <person name="Stolte C."/>
            <person name="Sykes S."/>
            <person name="Wortman J."/>
            <person name="Nusbaum C."/>
            <person name="Birren B."/>
        </authorList>
    </citation>
    <scope>NUCLEOTIDE SEQUENCE [LARGE SCALE GENOMIC DNA]</scope>
    <source>
        <strain evidence="2">floridensis</strain>
    </source>
</reference>
<accession>L2GVC7</accession>
<evidence type="ECO:0000313" key="1">
    <source>
        <dbReference type="EMBL" id="ELA47248.1"/>
    </source>
</evidence>
<gene>
    <name evidence="1" type="ORF">VCUG_01244</name>
</gene>
<dbReference type="GeneID" id="19879124"/>